<comment type="caution">
    <text evidence="1">The sequence shown here is derived from an EMBL/GenBank/DDBJ whole genome shotgun (WGS) entry which is preliminary data.</text>
</comment>
<evidence type="ECO:0000313" key="2">
    <source>
        <dbReference type="Proteomes" id="UP000616839"/>
    </source>
</evidence>
<evidence type="ECO:0000313" key="1">
    <source>
        <dbReference type="EMBL" id="MBD8867995.1"/>
    </source>
</evidence>
<dbReference type="Proteomes" id="UP000616839">
    <property type="component" value="Unassembled WGS sequence"/>
</dbReference>
<name>A0A927K308_9ACTN</name>
<protein>
    <submittedName>
        <fullName evidence="1">Uncharacterized protein</fullName>
    </submittedName>
</protein>
<reference evidence="1" key="1">
    <citation type="submission" date="2020-09" db="EMBL/GenBank/DDBJ databases">
        <title>Nocardioides sp. strain MJB4 16S ribosomal RNA gene Genome sequencing and assembly.</title>
        <authorList>
            <person name="Kim I."/>
        </authorList>
    </citation>
    <scope>NUCLEOTIDE SEQUENCE</scope>
    <source>
        <strain evidence="1">MJB4</strain>
    </source>
</reference>
<dbReference type="AlphaFoldDB" id="A0A927K308"/>
<sequence>MFTEFTTRGYTIDLDAIYHAMWDHSEMEGKERVFNGGKKGVPAMKRLIADLFDVPVATKAHPVNHAVRSQVRDRLHELGWATKDPGRSPRYVLHREL</sequence>
<organism evidence="1 2">
    <name type="scientific">Nocardioides donggukensis</name>
    <dbReference type="NCBI Taxonomy" id="2774019"/>
    <lineage>
        <taxon>Bacteria</taxon>
        <taxon>Bacillati</taxon>
        <taxon>Actinomycetota</taxon>
        <taxon>Actinomycetes</taxon>
        <taxon>Propionibacteriales</taxon>
        <taxon>Nocardioidaceae</taxon>
        <taxon>Nocardioides</taxon>
    </lineage>
</organism>
<keyword evidence="2" id="KW-1185">Reference proteome</keyword>
<accession>A0A927K308</accession>
<dbReference type="RefSeq" id="WP_192139281.1">
    <property type="nucleotide sequence ID" value="NZ_JACYXZ010000001.1"/>
</dbReference>
<gene>
    <name evidence="1" type="ORF">IE331_00005</name>
</gene>
<dbReference type="EMBL" id="JACYXZ010000001">
    <property type="protein sequence ID" value="MBD8867995.1"/>
    <property type="molecule type" value="Genomic_DNA"/>
</dbReference>
<proteinExistence type="predicted"/>